<keyword evidence="6" id="KW-1185">Reference proteome</keyword>
<dbReference type="eggNOG" id="arCOG06269">
    <property type="taxonomic scope" value="Archaea"/>
</dbReference>
<evidence type="ECO:0000256" key="2">
    <source>
        <dbReference type="ARBA" id="ARBA00023136"/>
    </source>
</evidence>
<evidence type="ECO:0000313" key="5">
    <source>
        <dbReference type="Proteomes" id="UP000003751"/>
    </source>
</evidence>
<dbReference type="OrthoDB" id="268168at2157"/>
<dbReference type="InterPro" id="IPR004329">
    <property type="entry name" value="CcmE"/>
</dbReference>
<dbReference type="GO" id="GO:0005886">
    <property type="term" value="C:plasma membrane"/>
    <property type="evidence" value="ECO:0007669"/>
    <property type="project" value="InterPro"/>
</dbReference>
<comment type="subcellular location">
    <subcellularLocation>
        <location evidence="1">Membrane</location>
    </subcellularLocation>
</comment>
<dbReference type="Proteomes" id="UP000003751">
    <property type="component" value="Unassembled WGS sequence"/>
</dbReference>
<dbReference type="RefSeq" id="WP_007981912.1">
    <property type="nucleotide sequence ID" value="NZ_AEMG01000019.1"/>
</dbReference>
<dbReference type="STRING" id="797209.GCA_000376445_02987"/>
<proteinExistence type="predicted"/>
<evidence type="ECO:0000256" key="1">
    <source>
        <dbReference type="ARBA" id="ARBA00004370"/>
    </source>
</evidence>
<dbReference type="GO" id="GO:0017004">
    <property type="term" value="P:cytochrome complex assembly"/>
    <property type="evidence" value="ECO:0007669"/>
    <property type="project" value="InterPro"/>
</dbReference>
<organism evidence="3 5">
    <name type="scientific">Haladaptatus paucihalophilus DX253</name>
    <dbReference type="NCBI Taxonomy" id="797209"/>
    <lineage>
        <taxon>Archaea</taxon>
        <taxon>Methanobacteriati</taxon>
        <taxon>Methanobacteriota</taxon>
        <taxon>Stenosarchaea group</taxon>
        <taxon>Halobacteria</taxon>
        <taxon>Halobacteriales</taxon>
        <taxon>Haladaptataceae</taxon>
        <taxon>Haladaptatus</taxon>
    </lineage>
</organism>
<dbReference type="InterPro" id="IPR012340">
    <property type="entry name" value="NA-bd_OB-fold"/>
</dbReference>
<dbReference type="GO" id="GO:0017003">
    <property type="term" value="P:protein-heme linkage"/>
    <property type="evidence" value="ECO:0007669"/>
    <property type="project" value="InterPro"/>
</dbReference>
<gene>
    <name evidence="4" type="ORF">SAMN05444342_1133</name>
    <name evidence="3" type="ORF">ZOD2009_17263</name>
</gene>
<dbReference type="Proteomes" id="UP000184203">
    <property type="component" value="Unassembled WGS sequence"/>
</dbReference>
<dbReference type="PATRIC" id="fig|797209.4.peg.3379"/>
<protein>
    <submittedName>
        <fullName evidence="3">Cytochrome c-type biogenesis protein CcmE</fullName>
    </submittedName>
</protein>
<dbReference type="Pfam" id="PF03100">
    <property type="entry name" value="CcmE"/>
    <property type="match status" value="1"/>
</dbReference>
<accession>E7QXB4</accession>
<name>E7QXB4_HALPU</name>
<reference evidence="4" key="2">
    <citation type="submission" date="2016-11" db="EMBL/GenBank/DDBJ databases">
        <authorList>
            <person name="Jaros S."/>
            <person name="Januszkiewicz K."/>
            <person name="Wedrychowicz H."/>
        </authorList>
    </citation>
    <scope>NUCLEOTIDE SEQUENCE [LARGE SCALE GENOMIC DNA]</scope>
    <source>
        <strain evidence="4">DX253</strain>
    </source>
</reference>
<evidence type="ECO:0000313" key="3">
    <source>
        <dbReference type="EMBL" id="EFW90917.1"/>
    </source>
</evidence>
<sequence>MKQRNKLLFGGIGILVLFLVLAATTMNATTTFVTPTKAQGGNYDGDWVNLEGRVTDLHRSNEQVVFDVVDNNTSVRVTYDKTMPETMQNGRVVVAKGVLRDGKLDARKLSVRAHEGTDRPEKSK</sequence>
<evidence type="ECO:0000313" key="6">
    <source>
        <dbReference type="Proteomes" id="UP000184203"/>
    </source>
</evidence>
<dbReference type="AlphaFoldDB" id="E7QXB4"/>
<dbReference type="InterPro" id="IPR036127">
    <property type="entry name" value="CcmE-like_sf"/>
</dbReference>
<evidence type="ECO:0000313" key="4">
    <source>
        <dbReference type="EMBL" id="SHK26056.1"/>
    </source>
</evidence>
<reference evidence="3 5" key="1">
    <citation type="journal article" date="2014" name="ISME J.">
        <title>Trehalose/2-sulfotrehalose biosynthesis and glycine-betaine uptake are widely spread mechanisms for osmoadaptation in the Halobacteriales.</title>
        <authorList>
            <person name="Youssef N.H."/>
            <person name="Savage-Ashlock K.N."/>
            <person name="McCully A.L."/>
            <person name="Luedtke B."/>
            <person name="Shaw E.I."/>
            <person name="Hoff W.D."/>
            <person name="Elshahed M.S."/>
        </authorList>
    </citation>
    <scope>NUCLEOTIDE SEQUENCE [LARGE SCALE GENOMIC DNA]</scope>
    <source>
        <strain evidence="3 5">DX253</strain>
    </source>
</reference>
<dbReference type="GO" id="GO:0020037">
    <property type="term" value="F:heme binding"/>
    <property type="evidence" value="ECO:0007669"/>
    <property type="project" value="InterPro"/>
</dbReference>
<dbReference type="Gene3D" id="2.40.50.140">
    <property type="entry name" value="Nucleic acid-binding proteins"/>
    <property type="match status" value="1"/>
</dbReference>
<dbReference type="EMBL" id="FRAN01000001">
    <property type="protein sequence ID" value="SHK26056.1"/>
    <property type="molecule type" value="Genomic_DNA"/>
</dbReference>
<dbReference type="EMBL" id="AEMG01000019">
    <property type="protein sequence ID" value="EFW90917.1"/>
    <property type="molecule type" value="Genomic_DNA"/>
</dbReference>
<reference evidence="6" key="3">
    <citation type="submission" date="2016-11" db="EMBL/GenBank/DDBJ databases">
        <authorList>
            <person name="Varghese N."/>
            <person name="Submissions S."/>
        </authorList>
    </citation>
    <scope>NUCLEOTIDE SEQUENCE [LARGE SCALE GENOMIC DNA]</scope>
    <source>
        <strain evidence="6">DX253</strain>
    </source>
</reference>
<keyword evidence="2" id="KW-0472">Membrane</keyword>
<dbReference type="SUPFAM" id="SSF82093">
    <property type="entry name" value="Heme chaperone CcmE"/>
    <property type="match status" value="1"/>
</dbReference>